<evidence type="ECO:0000313" key="2">
    <source>
        <dbReference type="Proteomes" id="UP000657075"/>
    </source>
</evidence>
<dbReference type="Proteomes" id="UP000657075">
    <property type="component" value="Unassembled WGS sequence"/>
</dbReference>
<reference evidence="1" key="1">
    <citation type="journal article" date="2014" name="Int. J. Syst. Evol. Microbiol.">
        <title>Complete genome sequence of Corynebacterium casei LMG S-19264T (=DSM 44701T), isolated from a smear-ripened cheese.</title>
        <authorList>
            <consortium name="US DOE Joint Genome Institute (JGI-PGF)"/>
            <person name="Walter F."/>
            <person name="Albersmeier A."/>
            <person name="Kalinowski J."/>
            <person name="Ruckert C."/>
        </authorList>
    </citation>
    <scope>NUCLEOTIDE SEQUENCE</scope>
    <source>
        <strain evidence="1">JCM 11219</strain>
    </source>
</reference>
<protein>
    <submittedName>
        <fullName evidence="1">Uncharacterized protein</fullName>
    </submittedName>
</protein>
<organism evidence="1 2">
    <name type="scientific">Vulcanisaeta souniana JCM 11219</name>
    <dbReference type="NCBI Taxonomy" id="1293586"/>
    <lineage>
        <taxon>Archaea</taxon>
        <taxon>Thermoproteota</taxon>
        <taxon>Thermoprotei</taxon>
        <taxon>Thermoproteales</taxon>
        <taxon>Thermoproteaceae</taxon>
        <taxon>Vulcanisaeta</taxon>
    </lineage>
</organism>
<comment type="caution">
    <text evidence="1">The sequence shown here is derived from an EMBL/GenBank/DDBJ whole genome shotgun (WGS) entry which is preliminary data.</text>
</comment>
<proteinExistence type="predicted"/>
<dbReference type="EMBL" id="BMNM01000012">
    <property type="protein sequence ID" value="GGI84937.1"/>
    <property type="molecule type" value="Genomic_DNA"/>
</dbReference>
<reference evidence="1" key="2">
    <citation type="submission" date="2020-09" db="EMBL/GenBank/DDBJ databases">
        <authorList>
            <person name="Sun Q."/>
            <person name="Ohkuma M."/>
        </authorList>
    </citation>
    <scope>NUCLEOTIDE SEQUENCE</scope>
    <source>
        <strain evidence="1">JCM 11219</strain>
    </source>
</reference>
<evidence type="ECO:0000313" key="1">
    <source>
        <dbReference type="EMBL" id="GGI84937.1"/>
    </source>
</evidence>
<accession>A0A830EI38</accession>
<name>A0A830EI38_9CREN</name>
<sequence length="179" mass="21033">MDMLNELINRHRDIIIRVLRLGIDCCGDDCISRVTDWTRIKELNCRMYGLMIDPDQVHELLRRPSLIRSLLRMGINRLIIYPCATLDLVTLLGRLGFTVMNYITSDECPLTQEVVIHLDAYRIINLVRRGIVVYAHLYNPYIRERRDHMPDAYSVLNGNLEYLMKMGTRLYLILDVNDH</sequence>
<dbReference type="AlphaFoldDB" id="A0A830EI38"/>
<gene>
    <name evidence="1" type="ORF">GCM10007112_22400</name>
</gene>